<feature type="compositionally biased region" description="Basic and acidic residues" evidence="1">
    <location>
        <begin position="182"/>
        <end position="196"/>
    </location>
</feature>
<feature type="region of interest" description="Disordered" evidence="1">
    <location>
        <begin position="138"/>
        <end position="196"/>
    </location>
</feature>
<keyword evidence="2" id="KW-0378">Hydrolase</keyword>
<sequence length="263" mass="27554">VPPRRLSGRTRDHALLAGAGAGAFAAGAELRAQGDDERGGERGRVRGRVVRALERGGAGGVPHGVAAVGGQELRGDGGQDPVFERVRRRQERHAGAPGGGERGAAVRLGALHLHAQRRDRGLPARADARLARLLGRRGLRGPARGDGLRDGLRRSPRPAGGRCGARGGPRRDRAARLGGMRGAREARHPQPRADGRERDGLCPPLHQGAGQLALFTGGRRPFPRRGRRGLRAPRRGRRLAARPGPAPAHGGPGARGRAAAVVL</sequence>
<reference evidence="2" key="1">
    <citation type="submission" date="2020-02" db="EMBL/GenBank/DDBJ databases">
        <authorList>
            <person name="Meier V. D."/>
        </authorList>
    </citation>
    <scope>NUCLEOTIDE SEQUENCE</scope>
    <source>
        <strain evidence="2">AVDCRST_MAG12</strain>
    </source>
</reference>
<evidence type="ECO:0000256" key="1">
    <source>
        <dbReference type="SAM" id="MobiDB-lite"/>
    </source>
</evidence>
<feature type="non-terminal residue" evidence="2">
    <location>
        <position position="1"/>
    </location>
</feature>
<feature type="non-terminal residue" evidence="2">
    <location>
        <position position="263"/>
    </location>
</feature>
<name>A0A6J4SDD7_9ACTN</name>
<dbReference type="GO" id="GO:0016787">
    <property type="term" value="F:hydrolase activity"/>
    <property type="evidence" value="ECO:0007669"/>
    <property type="project" value="UniProtKB-KW"/>
</dbReference>
<protein>
    <submittedName>
        <fullName evidence="2">Amidohydrolase EgtC (Hercynylcysteine sulfoxide synthase)</fullName>
    </submittedName>
</protein>
<dbReference type="EMBL" id="CADCVK010000347">
    <property type="protein sequence ID" value="CAA9495389.1"/>
    <property type="molecule type" value="Genomic_DNA"/>
</dbReference>
<gene>
    <name evidence="2" type="ORF">AVDCRST_MAG12-2331</name>
</gene>
<proteinExistence type="predicted"/>
<dbReference type="AlphaFoldDB" id="A0A6J4SDD7"/>
<feature type="region of interest" description="Disordered" evidence="1">
    <location>
        <begin position="215"/>
        <end position="263"/>
    </location>
</feature>
<organism evidence="2">
    <name type="scientific">uncultured Rubrobacteraceae bacterium</name>
    <dbReference type="NCBI Taxonomy" id="349277"/>
    <lineage>
        <taxon>Bacteria</taxon>
        <taxon>Bacillati</taxon>
        <taxon>Actinomycetota</taxon>
        <taxon>Rubrobacteria</taxon>
        <taxon>Rubrobacterales</taxon>
        <taxon>Rubrobacteraceae</taxon>
        <taxon>environmental samples</taxon>
    </lineage>
</organism>
<feature type="compositionally biased region" description="Low complexity" evidence="1">
    <location>
        <begin position="241"/>
        <end position="263"/>
    </location>
</feature>
<evidence type="ECO:0000313" key="2">
    <source>
        <dbReference type="EMBL" id="CAA9495389.1"/>
    </source>
</evidence>
<accession>A0A6J4SDD7</accession>
<feature type="compositionally biased region" description="Basic residues" evidence="1">
    <location>
        <begin position="221"/>
        <end position="240"/>
    </location>
</feature>